<name>A0A9N9JIU7_9GLOM</name>
<protein>
    <submittedName>
        <fullName evidence="1">5434_t:CDS:1</fullName>
    </submittedName>
</protein>
<feature type="non-terminal residue" evidence="1">
    <location>
        <position position="1"/>
    </location>
</feature>
<comment type="caution">
    <text evidence="1">The sequence shown here is derived from an EMBL/GenBank/DDBJ whole genome shotgun (WGS) entry which is preliminary data.</text>
</comment>
<reference evidence="1" key="1">
    <citation type="submission" date="2021-06" db="EMBL/GenBank/DDBJ databases">
        <authorList>
            <person name="Kallberg Y."/>
            <person name="Tangrot J."/>
            <person name="Rosling A."/>
        </authorList>
    </citation>
    <scope>NUCLEOTIDE SEQUENCE</scope>
    <source>
        <strain evidence="1">CL551</strain>
    </source>
</reference>
<dbReference type="Proteomes" id="UP000789342">
    <property type="component" value="Unassembled WGS sequence"/>
</dbReference>
<accession>A0A9N9JIU7</accession>
<dbReference type="AlphaFoldDB" id="A0A9N9JIU7"/>
<gene>
    <name evidence="1" type="ORF">AMORRO_LOCUS17292</name>
</gene>
<organism evidence="1 2">
    <name type="scientific">Acaulospora morrowiae</name>
    <dbReference type="NCBI Taxonomy" id="94023"/>
    <lineage>
        <taxon>Eukaryota</taxon>
        <taxon>Fungi</taxon>
        <taxon>Fungi incertae sedis</taxon>
        <taxon>Mucoromycota</taxon>
        <taxon>Glomeromycotina</taxon>
        <taxon>Glomeromycetes</taxon>
        <taxon>Diversisporales</taxon>
        <taxon>Acaulosporaceae</taxon>
        <taxon>Acaulospora</taxon>
    </lineage>
</organism>
<sequence length="59" mass="6320">SSKIGVIKPSVGYLEPLKKCVTSLKEERTSISFFNNSNSSDISIAELKALASFLTSGII</sequence>
<keyword evidence="2" id="KW-1185">Reference proteome</keyword>
<dbReference type="EMBL" id="CAJVPV010052496">
    <property type="protein sequence ID" value="CAG8780741.1"/>
    <property type="molecule type" value="Genomic_DNA"/>
</dbReference>
<evidence type="ECO:0000313" key="1">
    <source>
        <dbReference type="EMBL" id="CAG8780741.1"/>
    </source>
</evidence>
<proteinExistence type="predicted"/>
<evidence type="ECO:0000313" key="2">
    <source>
        <dbReference type="Proteomes" id="UP000789342"/>
    </source>
</evidence>